<evidence type="ECO:0000313" key="2">
    <source>
        <dbReference type="Proteomes" id="UP000076079"/>
    </source>
</evidence>
<reference evidence="2" key="2">
    <citation type="submission" date="2016-04" db="EMBL/GenBank/DDBJ databases">
        <title>First Complete Genome Sequence of a Subdivision 6 Acidobacterium.</title>
        <authorList>
            <person name="Huang S."/>
            <person name="Vieira S."/>
            <person name="Bunk B."/>
            <person name="Riedel T."/>
            <person name="Sproeer C."/>
            <person name="Overmann J."/>
        </authorList>
    </citation>
    <scope>NUCLEOTIDE SEQUENCE [LARGE SCALE GENOMIC DNA]</scope>
    <source>
        <strain evidence="2">DSM 100886 HEG_-6_39</strain>
    </source>
</reference>
<organism evidence="1 2">
    <name type="scientific">Luteitalea pratensis</name>
    <dbReference type="NCBI Taxonomy" id="1855912"/>
    <lineage>
        <taxon>Bacteria</taxon>
        <taxon>Pseudomonadati</taxon>
        <taxon>Acidobacteriota</taxon>
        <taxon>Vicinamibacteria</taxon>
        <taxon>Vicinamibacterales</taxon>
        <taxon>Vicinamibacteraceae</taxon>
        <taxon>Luteitalea</taxon>
    </lineage>
</organism>
<keyword evidence="2" id="KW-1185">Reference proteome</keyword>
<protein>
    <submittedName>
        <fullName evidence="1">Uncharacterized protein</fullName>
    </submittedName>
</protein>
<dbReference type="RefSeq" id="WP_157898892.1">
    <property type="nucleotide sequence ID" value="NZ_CP015136.1"/>
</dbReference>
<dbReference type="KEGG" id="abac:LuPra_01679"/>
<dbReference type="AlphaFoldDB" id="A0A143PL38"/>
<sequence length="119" mass="12281">MTRFSGLLLALIFTVTPTVDMVCRAMCTPQLMAAAAPSCHEVGSANADGALLPAVVCQRDAGAAVAPADGARNLLVSAPLVTAQVPVLAHVPESGRAALRRSVRPCSPHGYYSTTVLRI</sequence>
<accession>A0A143PL38</accession>
<name>A0A143PL38_LUTPR</name>
<reference evidence="1 2" key="1">
    <citation type="journal article" date="2016" name="Genome Announc.">
        <title>First Complete Genome Sequence of a Subdivision 6 Acidobacterium Strain.</title>
        <authorList>
            <person name="Huang S."/>
            <person name="Vieira S."/>
            <person name="Bunk B."/>
            <person name="Riedel T."/>
            <person name="Sproer C."/>
            <person name="Overmann J."/>
        </authorList>
    </citation>
    <scope>NUCLEOTIDE SEQUENCE [LARGE SCALE GENOMIC DNA]</scope>
    <source>
        <strain evidence="2">DSM 100886 HEG_-6_39</strain>
    </source>
</reference>
<dbReference type="EMBL" id="CP015136">
    <property type="protein sequence ID" value="AMY08479.1"/>
    <property type="molecule type" value="Genomic_DNA"/>
</dbReference>
<proteinExistence type="predicted"/>
<evidence type="ECO:0000313" key="1">
    <source>
        <dbReference type="EMBL" id="AMY08479.1"/>
    </source>
</evidence>
<gene>
    <name evidence="1" type="ORF">LuPra_01679</name>
</gene>
<dbReference type="Proteomes" id="UP000076079">
    <property type="component" value="Chromosome"/>
</dbReference>